<protein>
    <submittedName>
        <fullName evidence="2">Malto-oligosyltrehalose synthase</fullName>
        <ecNumber evidence="2">5.4.99.15</ecNumber>
    </submittedName>
</protein>
<dbReference type="CDD" id="cd11336">
    <property type="entry name" value="AmyAc_MTSase"/>
    <property type="match status" value="1"/>
</dbReference>
<dbReference type="Gene3D" id="3.20.20.80">
    <property type="entry name" value="Glycosidases"/>
    <property type="match status" value="4"/>
</dbReference>
<organism evidence="2 3">
    <name type="scientific">Steroidobacter flavus</name>
    <dbReference type="NCBI Taxonomy" id="1842136"/>
    <lineage>
        <taxon>Bacteria</taxon>
        <taxon>Pseudomonadati</taxon>
        <taxon>Pseudomonadota</taxon>
        <taxon>Gammaproteobacteria</taxon>
        <taxon>Steroidobacterales</taxon>
        <taxon>Steroidobacteraceae</taxon>
        <taxon>Steroidobacter</taxon>
    </lineage>
</organism>
<accession>A0ABV8SUL1</accession>
<dbReference type="Pfam" id="PF00128">
    <property type="entry name" value="Alpha-amylase"/>
    <property type="match status" value="1"/>
</dbReference>
<keyword evidence="2" id="KW-0413">Isomerase</keyword>
<dbReference type="EMBL" id="JBHSDU010000003">
    <property type="protein sequence ID" value="MFC4311196.1"/>
    <property type="molecule type" value="Genomic_DNA"/>
</dbReference>
<dbReference type="GO" id="GO:0047470">
    <property type="term" value="F:(1,4)-alpha-D-glucan 1-alpha-D-glucosylmutase activity"/>
    <property type="evidence" value="ECO:0007669"/>
    <property type="project" value="UniProtKB-EC"/>
</dbReference>
<sequence length="957" mass="107937">MSALVPTEQGVRFKIPRATYRLQFNHQFTFNDAARIVPYLARLGISHVYASPILKARPGSMHGYDVVDHSQLNPELGTREDFDRFVQQLHEHGLGLIVDIVPNHLGVMGNDNIWWLDVLENGPAARFAYHFDIDWRPNRGSMRDRILVPVLGDSYGVVLERGELQLEFDATAGSFSVRYHDHRLPIDPREYPRIFSQPIPEALLSQDDAHRGDFESLLTSFGNLPPRDDTSADAVAVRYRDKEAHKRRLARLIERSPEVLSHINESVTTINGTPGQTETFDALDALLEAQAYRLSYWRVAVDEINYRRFFDVNDLAALRMNERSVFDVTHQLIFELIDAGSIDGLRIDHSDGLYDPEEYFLWLQQRFGGGPGQRPLYVVTEKILAAHERLPESWLVHGTTGYDYAALQTTWLVNGDEESRMTRRYRAFTENEASFETLAYESKRLVMRSSLAAEVEVLATQLDRIAHLDRHTADFTRAALREAIREVIACFPVYRTYISPRGVGDEDQRIVHWATGLARRRSAGAEVSVFDFLRDVLLGTAANGRMPSHRQAMLEFAMKFQQVTAPVTAKGVEDTAFYRFNRLICLNEVGGDPSRFGVSSTALHQANLERARLWPHSMLATSTHDTKRSEDVRARIAVLSELPDLWKQHLSRWSQLNRNKRRQVDDAPAPDREDEYLLYQTLAGLWSPEWQTEPLIERLQAYMMKAGREAKRSTSWINPNADYEAAVSDFIVQLLSNPERNAFLRDFTSFVAPAAFFGRINSLVTTALKITSPGVPDFYQGTELPTFTLVDPDNRTPVDFAAAAERLESVSNVSDGSALLDEADGARAKLYVTWKLLQLRASDAALFALGSYQPLQVEGEKKEHVFAFVRTHEGRSCVVIVPRWSARLLTGEMRLPLGEIWSDTRVVLGTAAAGELRDVLTSKVVRTSDDDAAVRVADVLSTFPLAVLTSAAAPHGT</sequence>
<evidence type="ECO:0000313" key="2">
    <source>
        <dbReference type="EMBL" id="MFC4311196.1"/>
    </source>
</evidence>
<dbReference type="InterPro" id="IPR006047">
    <property type="entry name" value="GH13_cat_dom"/>
</dbReference>
<gene>
    <name evidence="2" type="primary">treY</name>
    <name evidence="2" type="ORF">ACFPN2_19010</name>
</gene>
<dbReference type="PANTHER" id="PTHR10357">
    <property type="entry name" value="ALPHA-AMYLASE FAMILY MEMBER"/>
    <property type="match status" value="1"/>
</dbReference>
<dbReference type="EC" id="5.4.99.15" evidence="2"/>
<dbReference type="RefSeq" id="WP_380599315.1">
    <property type="nucleotide sequence ID" value="NZ_JBHSDU010000003.1"/>
</dbReference>
<dbReference type="SUPFAM" id="SSF51445">
    <property type="entry name" value="(Trans)glycosidases"/>
    <property type="match status" value="1"/>
</dbReference>
<name>A0ABV8SUL1_9GAMM</name>
<dbReference type="Proteomes" id="UP001595904">
    <property type="component" value="Unassembled WGS sequence"/>
</dbReference>
<dbReference type="InterPro" id="IPR017853">
    <property type="entry name" value="GH"/>
</dbReference>
<dbReference type="NCBIfam" id="TIGR02401">
    <property type="entry name" value="trehalose_TreY"/>
    <property type="match status" value="1"/>
</dbReference>
<dbReference type="SMART" id="SM00642">
    <property type="entry name" value="Aamy"/>
    <property type="match status" value="1"/>
</dbReference>
<evidence type="ECO:0000313" key="3">
    <source>
        <dbReference type="Proteomes" id="UP001595904"/>
    </source>
</evidence>
<evidence type="ECO:0000259" key="1">
    <source>
        <dbReference type="SMART" id="SM00642"/>
    </source>
</evidence>
<dbReference type="PANTHER" id="PTHR10357:SF216">
    <property type="entry name" value="MALTOOLIGOSYL TREHALOSE SYNTHASE-RELATED"/>
    <property type="match status" value="1"/>
</dbReference>
<keyword evidence="3" id="KW-1185">Reference proteome</keyword>
<feature type="domain" description="Glycosyl hydrolase family 13 catalytic" evidence="1">
    <location>
        <begin position="17"/>
        <end position="840"/>
    </location>
</feature>
<proteinExistence type="predicted"/>
<reference evidence="3" key="1">
    <citation type="journal article" date="2019" name="Int. J. Syst. Evol. Microbiol.">
        <title>The Global Catalogue of Microorganisms (GCM) 10K type strain sequencing project: providing services to taxonomists for standard genome sequencing and annotation.</title>
        <authorList>
            <consortium name="The Broad Institute Genomics Platform"/>
            <consortium name="The Broad Institute Genome Sequencing Center for Infectious Disease"/>
            <person name="Wu L."/>
            <person name="Ma J."/>
        </authorList>
    </citation>
    <scope>NUCLEOTIDE SEQUENCE [LARGE SCALE GENOMIC DNA]</scope>
    <source>
        <strain evidence="3">CGMCC 1.10759</strain>
    </source>
</reference>
<dbReference type="InterPro" id="IPR012767">
    <property type="entry name" value="Trehalose_TreY"/>
</dbReference>
<comment type="caution">
    <text evidence="2">The sequence shown here is derived from an EMBL/GenBank/DDBJ whole genome shotgun (WGS) entry which is preliminary data.</text>
</comment>